<dbReference type="InterPro" id="IPR001680">
    <property type="entry name" value="WD40_rpt"/>
</dbReference>
<feature type="repeat" description="WD" evidence="3">
    <location>
        <begin position="82"/>
        <end position="114"/>
    </location>
</feature>
<dbReference type="CDD" id="cd00200">
    <property type="entry name" value="WD40"/>
    <property type="match status" value="1"/>
</dbReference>
<sequence length="335" mass="37594">MTLCIWDLISGQLILGPLTGHTEFVHHVRYSQDGNRILSCSWDRTLRQWNAQTGDLLDMENPIVDISTPLSQYRTELPIFLSAAYSPDNRHIATISESGNVCLWDSTTGEMVRNPIDDTSTPGKSVHFSSDGTTIIAGWRNGAVRLWNALTYSSSHLSSIVANPRSDNLILYQRNTPEKQIPIYFEGHTNYLASVHFSHDGTRLVSGSADKTMHIWDVQTGTSIFGPLRGHTQWLRSVVYSPDDTRVASASDDATIRIWNASTEANSSPAIEWVLNEDGWVTDGKSQRMMWVPLDMRGSLMWPRNTMMMSHDGYVRLDFDGAIIGEAWTDCWLGL</sequence>
<dbReference type="InterPro" id="IPR036322">
    <property type="entry name" value="WD40_repeat_dom_sf"/>
</dbReference>
<evidence type="ECO:0000256" key="3">
    <source>
        <dbReference type="PROSITE-ProRule" id="PRU00221"/>
    </source>
</evidence>
<dbReference type="InterPro" id="IPR015943">
    <property type="entry name" value="WD40/YVTN_repeat-like_dom_sf"/>
</dbReference>
<dbReference type="EMBL" id="CAJMWZ010001023">
    <property type="protein sequence ID" value="CAE6430304.1"/>
    <property type="molecule type" value="Genomic_DNA"/>
</dbReference>
<dbReference type="SMART" id="SM00320">
    <property type="entry name" value="WD40"/>
    <property type="match status" value="5"/>
</dbReference>
<evidence type="ECO:0008006" key="6">
    <source>
        <dbReference type="Google" id="ProtNLM"/>
    </source>
</evidence>
<evidence type="ECO:0000256" key="1">
    <source>
        <dbReference type="ARBA" id="ARBA00022574"/>
    </source>
</evidence>
<proteinExistence type="predicted"/>
<evidence type="ECO:0000313" key="5">
    <source>
        <dbReference type="Proteomes" id="UP000663850"/>
    </source>
</evidence>
<dbReference type="SUPFAM" id="SSF50978">
    <property type="entry name" value="WD40 repeat-like"/>
    <property type="match status" value="1"/>
</dbReference>
<dbReference type="PANTHER" id="PTHR22847:SF637">
    <property type="entry name" value="WD REPEAT DOMAIN 5B"/>
    <property type="match status" value="1"/>
</dbReference>
<reference evidence="4" key="1">
    <citation type="submission" date="2021-01" db="EMBL/GenBank/DDBJ databases">
        <authorList>
            <person name="Kaushik A."/>
        </authorList>
    </citation>
    <scope>NUCLEOTIDE SEQUENCE</scope>
    <source>
        <strain evidence="4">Type strain: AG8-Rh-89/</strain>
    </source>
</reference>
<dbReference type="PANTHER" id="PTHR22847">
    <property type="entry name" value="WD40 REPEAT PROTEIN"/>
    <property type="match status" value="1"/>
</dbReference>
<dbReference type="AlphaFoldDB" id="A0A8H2XTJ5"/>
<evidence type="ECO:0000313" key="4">
    <source>
        <dbReference type="EMBL" id="CAE6430304.1"/>
    </source>
</evidence>
<dbReference type="PRINTS" id="PR00320">
    <property type="entry name" value="GPROTEINBRPT"/>
</dbReference>
<dbReference type="Proteomes" id="UP000663850">
    <property type="component" value="Unassembled WGS sequence"/>
</dbReference>
<accession>A0A8H2XTJ5</accession>
<comment type="caution">
    <text evidence="4">The sequence shown here is derived from an EMBL/GenBank/DDBJ whole genome shotgun (WGS) entry which is preliminary data.</text>
</comment>
<dbReference type="InterPro" id="IPR019775">
    <property type="entry name" value="WD40_repeat_CS"/>
</dbReference>
<organism evidence="4 5">
    <name type="scientific">Rhizoctonia solani</name>
    <dbReference type="NCBI Taxonomy" id="456999"/>
    <lineage>
        <taxon>Eukaryota</taxon>
        <taxon>Fungi</taxon>
        <taxon>Dikarya</taxon>
        <taxon>Basidiomycota</taxon>
        <taxon>Agaricomycotina</taxon>
        <taxon>Agaricomycetes</taxon>
        <taxon>Cantharellales</taxon>
        <taxon>Ceratobasidiaceae</taxon>
        <taxon>Rhizoctonia</taxon>
    </lineage>
</organism>
<protein>
    <recommendedName>
        <fullName evidence="6">WD40 repeat-like protein</fullName>
    </recommendedName>
</protein>
<feature type="repeat" description="WD" evidence="3">
    <location>
        <begin position="18"/>
        <end position="59"/>
    </location>
</feature>
<keyword evidence="1 3" id="KW-0853">WD repeat</keyword>
<dbReference type="PROSITE" id="PS00678">
    <property type="entry name" value="WD_REPEATS_1"/>
    <property type="match status" value="2"/>
</dbReference>
<dbReference type="Pfam" id="PF00400">
    <property type="entry name" value="WD40"/>
    <property type="match status" value="4"/>
</dbReference>
<feature type="repeat" description="WD" evidence="3">
    <location>
        <begin position="185"/>
        <end position="226"/>
    </location>
</feature>
<dbReference type="PROSITE" id="PS50082">
    <property type="entry name" value="WD_REPEATS_2"/>
    <property type="match status" value="4"/>
</dbReference>
<keyword evidence="2" id="KW-0677">Repeat</keyword>
<name>A0A8H2XTJ5_9AGAM</name>
<dbReference type="GO" id="GO:1990234">
    <property type="term" value="C:transferase complex"/>
    <property type="evidence" value="ECO:0007669"/>
    <property type="project" value="UniProtKB-ARBA"/>
</dbReference>
<dbReference type="PROSITE" id="PS50294">
    <property type="entry name" value="WD_REPEATS_REGION"/>
    <property type="match status" value="3"/>
</dbReference>
<gene>
    <name evidence="4" type="ORF">RDB_LOCUS18851</name>
</gene>
<evidence type="ECO:0000256" key="2">
    <source>
        <dbReference type="ARBA" id="ARBA00022737"/>
    </source>
</evidence>
<dbReference type="InterPro" id="IPR020472">
    <property type="entry name" value="WD40_PAC1"/>
</dbReference>
<dbReference type="Gene3D" id="2.130.10.10">
    <property type="entry name" value="YVTN repeat-like/Quinoprotein amine dehydrogenase"/>
    <property type="match status" value="3"/>
</dbReference>
<feature type="repeat" description="WD" evidence="3">
    <location>
        <begin position="228"/>
        <end position="269"/>
    </location>
</feature>